<feature type="transmembrane region" description="Helical" evidence="4">
    <location>
        <begin position="38"/>
        <end position="59"/>
    </location>
</feature>
<sequence>MVFFLLFALSVVVALHYYLWRKLVRATTRPGTRGRRLGSVAVIGAAVLLLGTFFGTRFLPHSVDRVLAWPGYLWMAVMFYLVVFLIVAEVPTLVARRWLARQARTAPMPAAVAASGGLPATAGSGVATAEPGFTTAEPGSTTEPGPTTESDLVTAEDRAVLESRRLFLARGVAITAGLVAGGVTASGVGTALGPPQLKRVQIPLARLPRAADGLRVALVSDIHLGPLRGIGHTRRIVDMINGLDADIVAIVGDLVDGSVAELGPAAGPLRELRARHGSYFVTGNHEYFSGYEEWITEVSSLGVAPLRNERVQLPNGVYLAGVNDVVGEAYGDAPDFDAAMADRDPTRPVVLLAHQPVQAYEAAKRGADLQLSGHTHGGQIWPFTYIVKATGQPVVSGLGTVDGMPVYVTNGAGFWGPPVRVGAPPDISLVELRSIQ</sequence>
<dbReference type="Gene3D" id="3.60.21.10">
    <property type="match status" value="1"/>
</dbReference>
<evidence type="ECO:0000256" key="1">
    <source>
        <dbReference type="ARBA" id="ARBA00022723"/>
    </source>
</evidence>
<feature type="compositionally biased region" description="Low complexity" evidence="3">
    <location>
        <begin position="134"/>
        <end position="150"/>
    </location>
</feature>
<keyword evidence="2" id="KW-0378">Hydrolase</keyword>
<evidence type="ECO:0000256" key="4">
    <source>
        <dbReference type="SAM" id="Phobius"/>
    </source>
</evidence>
<feature type="region of interest" description="Disordered" evidence="3">
    <location>
        <begin position="127"/>
        <end position="154"/>
    </location>
</feature>
<proteinExistence type="predicted"/>
<dbReference type="InterPro" id="IPR004843">
    <property type="entry name" value="Calcineurin-like_PHP"/>
</dbReference>
<keyword evidence="1" id="KW-0479">Metal-binding</keyword>
<reference evidence="6 7" key="1">
    <citation type="journal article" date="2019" name="Int. J. Syst. Evol. Microbiol.">
        <title>The Global Catalogue of Microorganisms (GCM) 10K type strain sequencing project: providing services to taxonomists for standard genome sequencing and annotation.</title>
        <authorList>
            <consortium name="The Broad Institute Genomics Platform"/>
            <consortium name="The Broad Institute Genome Sequencing Center for Infectious Disease"/>
            <person name="Wu L."/>
            <person name="Ma J."/>
        </authorList>
    </citation>
    <scope>NUCLEOTIDE SEQUENCE [LARGE SCALE GENOMIC DNA]</scope>
    <source>
        <strain evidence="6 7">JCM 13249</strain>
    </source>
</reference>
<evidence type="ECO:0000256" key="2">
    <source>
        <dbReference type="ARBA" id="ARBA00022801"/>
    </source>
</evidence>
<feature type="domain" description="Calcineurin-like phosphoesterase" evidence="5">
    <location>
        <begin position="214"/>
        <end position="377"/>
    </location>
</feature>
<dbReference type="Pfam" id="PF00149">
    <property type="entry name" value="Metallophos"/>
    <property type="match status" value="1"/>
</dbReference>
<dbReference type="InterPro" id="IPR029052">
    <property type="entry name" value="Metallo-depent_PP-like"/>
</dbReference>
<feature type="transmembrane region" description="Helical" evidence="4">
    <location>
        <begin position="71"/>
        <end position="94"/>
    </location>
</feature>
<dbReference type="Proteomes" id="UP001500655">
    <property type="component" value="Unassembled WGS sequence"/>
</dbReference>
<dbReference type="CDD" id="cd07385">
    <property type="entry name" value="MPP_YkuE_C"/>
    <property type="match status" value="1"/>
</dbReference>
<keyword evidence="4" id="KW-0812">Transmembrane</keyword>
<dbReference type="InterPro" id="IPR051158">
    <property type="entry name" value="Metallophosphoesterase_sf"/>
</dbReference>
<keyword evidence="7" id="KW-1185">Reference proteome</keyword>
<accession>A0ABN2KYY0</accession>
<evidence type="ECO:0000259" key="5">
    <source>
        <dbReference type="Pfam" id="PF00149"/>
    </source>
</evidence>
<evidence type="ECO:0000256" key="3">
    <source>
        <dbReference type="SAM" id="MobiDB-lite"/>
    </source>
</evidence>
<dbReference type="PANTHER" id="PTHR31302:SF31">
    <property type="entry name" value="PHOSPHODIESTERASE YAEI"/>
    <property type="match status" value="1"/>
</dbReference>
<dbReference type="PANTHER" id="PTHR31302">
    <property type="entry name" value="TRANSMEMBRANE PROTEIN WITH METALLOPHOSPHOESTERASE DOMAIN-RELATED"/>
    <property type="match status" value="1"/>
</dbReference>
<comment type="caution">
    <text evidence="6">The sequence shown here is derived from an EMBL/GenBank/DDBJ whole genome shotgun (WGS) entry which is preliminary data.</text>
</comment>
<dbReference type="SUPFAM" id="SSF56300">
    <property type="entry name" value="Metallo-dependent phosphatases"/>
    <property type="match status" value="1"/>
</dbReference>
<dbReference type="EMBL" id="BAAALS010000027">
    <property type="protein sequence ID" value="GAA1769895.1"/>
    <property type="molecule type" value="Genomic_DNA"/>
</dbReference>
<evidence type="ECO:0000313" key="6">
    <source>
        <dbReference type="EMBL" id="GAA1769895.1"/>
    </source>
</evidence>
<gene>
    <name evidence="6" type="ORF">GCM10009681_46640</name>
</gene>
<evidence type="ECO:0000313" key="7">
    <source>
        <dbReference type="Proteomes" id="UP001500655"/>
    </source>
</evidence>
<protein>
    <submittedName>
        <fullName evidence="6">Metallophosphoesterase</fullName>
    </submittedName>
</protein>
<keyword evidence="4" id="KW-0472">Membrane</keyword>
<keyword evidence="4" id="KW-1133">Transmembrane helix</keyword>
<organism evidence="6 7">
    <name type="scientific">Luedemannella helvata</name>
    <dbReference type="NCBI Taxonomy" id="349315"/>
    <lineage>
        <taxon>Bacteria</taxon>
        <taxon>Bacillati</taxon>
        <taxon>Actinomycetota</taxon>
        <taxon>Actinomycetes</taxon>
        <taxon>Micromonosporales</taxon>
        <taxon>Micromonosporaceae</taxon>
        <taxon>Luedemannella</taxon>
    </lineage>
</organism>
<name>A0ABN2KYY0_9ACTN</name>